<comment type="pathway">
    <text evidence="2">Lipid metabolism.</text>
</comment>
<evidence type="ECO:0000256" key="1">
    <source>
        <dbReference type="ARBA" id="ARBA00004370"/>
    </source>
</evidence>
<keyword evidence="7 14" id="KW-1133">Transmembrane helix</keyword>
<dbReference type="InterPro" id="IPR002123">
    <property type="entry name" value="Plipid/glycerol_acylTrfase"/>
</dbReference>
<keyword evidence="5" id="KW-0808">Transferase</keyword>
<accession>A0AA39H5E6</accession>
<evidence type="ECO:0000313" key="16">
    <source>
        <dbReference type="EMBL" id="KAK0399565.1"/>
    </source>
</evidence>
<dbReference type="Proteomes" id="UP001175271">
    <property type="component" value="Unassembled WGS sequence"/>
</dbReference>
<dbReference type="GO" id="GO:0005783">
    <property type="term" value="C:endoplasmic reticulum"/>
    <property type="evidence" value="ECO:0007669"/>
    <property type="project" value="TreeGrafter"/>
</dbReference>
<keyword evidence="9 14" id="KW-0472">Membrane</keyword>
<dbReference type="GO" id="GO:0019432">
    <property type="term" value="P:triglyceride biosynthetic process"/>
    <property type="evidence" value="ECO:0007669"/>
    <property type="project" value="TreeGrafter"/>
</dbReference>
<keyword evidence="12" id="KW-0012">Acyltransferase</keyword>
<organism evidence="16 17">
    <name type="scientific">Steinernema hermaphroditum</name>
    <dbReference type="NCBI Taxonomy" id="289476"/>
    <lineage>
        <taxon>Eukaryota</taxon>
        <taxon>Metazoa</taxon>
        <taxon>Ecdysozoa</taxon>
        <taxon>Nematoda</taxon>
        <taxon>Chromadorea</taxon>
        <taxon>Rhabditida</taxon>
        <taxon>Tylenchina</taxon>
        <taxon>Panagrolaimomorpha</taxon>
        <taxon>Strongyloidoidea</taxon>
        <taxon>Steinernematidae</taxon>
        <taxon>Steinernema</taxon>
    </lineage>
</organism>
<feature type="transmembrane region" description="Helical" evidence="14">
    <location>
        <begin position="154"/>
        <end position="171"/>
    </location>
</feature>
<evidence type="ECO:0000259" key="15">
    <source>
        <dbReference type="SMART" id="SM00563"/>
    </source>
</evidence>
<evidence type="ECO:0000256" key="12">
    <source>
        <dbReference type="ARBA" id="ARBA00023315"/>
    </source>
</evidence>
<dbReference type="SMART" id="SM00563">
    <property type="entry name" value="PlsC"/>
    <property type="match status" value="1"/>
</dbReference>
<evidence type="ECO:0000256" key="14">
    <source>
        <dbReference type="SAM" id="Phobius"/>
    </source>
</evidence>
<dbReference type="GO" id="GO:0016020">
    <property type="term" value="C:membrane"/>
    <property type="evidence" value="ECO:0007669"/>
    <property type="project" value="UniProtKB-SubCell"/>
</dbReference>
<dbReference type="PANTHER" id="PTHR23063">
    <property type="entry name" value="PHOSPHOLIPID ACYLTRANSFERASE"/>
    <property type="match status" value="1"/>
</dbReference>
<dbReference type="Pfam" id="PF01553">
    <property type="entry name" value="Acyltransferase"/>
    <property type="match status" value="1"/>
</dbReference>
<dbReference type="GO" id="GO:0008654">
    <property type="term" value="P:phospholipid biosynthetic process"/>
    <property type="evidence" value="ECO:0007669"/>
    <property type="project" value="UniProtKB-KW"/>
</dbReference>
<comment type="similarity">
    <text evidence="3">Belongs to the 1-acyl-sn-glycerol-3-phosphate acyltransferase family.</text>
</comment>
<comment type="subcellular location">
    <subcellularLocation>
        <location evidence="1">Membrane</location>
    </subcellularLocation>
</comment>
<evidence type="ECO:0000256" key="13">
    <source>
        <dbReference type="ARBA" id="ARBA00025707"/>
    </source>
</evidence>
<keyword evidence="17" id="KW-1185">Reference proteome</keyword>
<feature type="transmembrane region" description="Helical" evidence="14">
    <location>
        <begin position="12"/>
        <end position="30"/>
    </location>
</feature>
<keyword evidence="6 14" id="KW-0812">Transmembrane</keyword>
<dbReference type="EMBL" id="JAUCMV010000005">
    <property type="protein sequence ID" value="KAK0399565.1"/>
    <property type="molecule type" value="Genomic_DNA"/>
</dbReference>
<gene>
    <name evidence="16" type="ORF">QR680_003109</name>
</gene>
<reference evidence="16" key="1">
    <citation type="submission" date="2023-06" db="EMBL/GenBank/DDBJ databases">
        <title>Genomic analysis of the entomopathogenic nematode Steinernema hermaphroditum.</title>
        <authorList>
            <person name="Schwarz E.M."/>
            <person name="Heppert J.K."/>
            <person name="Baniya A."/>
            <person name="Schwartz H.T."/>
            <person name="Tan C.-H."/>
            <person name="Antoshechkin I."/>
            <person name="Sternberg P.W."/>
            <person name="Goodrich-Blair H."/>
            <person name="Dillman A.R."/>
        </authorList>
    </citation>
    <scope>NUCLEOTIDE SEQUENCE</scope>
    <source>
        <strain evidence="16">PS9179</strain>
        <tissue evidence="16">Whole animal</tissue>
    </source>
</reference>
<name>A0AA39H5E6_9BILA</name>
<evidence type="ECO:0000256" key="7">
    <source>
        <dbReference type="ARBA" id="ARBA00022989"/>
    </source>
</evidence>
<dbReference type="InterPro" id="IPR045252">
    <property type="entry name" value="LPCAT1-like"/>
</dbReference>
<keyword evidence="10" id="KW-0594">Phospholipid biosynthesis</keyword>
<evidence type="ECO:0000256" key="4">
    <source>
        <dbReference type="ARBA" id="ARBA00022516"/>
    </source>
</evidence>
<evidence type="ECO:0000256" key="2">
    <source>
        <dbReference type="ARBA" id="ARBA00005189"/>
    </source>
</evidence>
<sequence>MALIDVPSLISFYVYSLTAIVFTTVVLILSKSSWGPLPHIYIKIVQYIQKLVAPVPDSEWTGRREKIIEKNYTGMFYSQLENSDISELSCDLTRAGLEAIIQDDLTNIIDAAPTKRWTMMTLPVQFRDQALPWVIYFSGLVFRISVLMPIRLSLLLISMIWVTAVAIISFIRPYTVKQRLYVCISYVRLFCSGLGLVARYHNPQYKPKSPGIAVSNHLTANDIQIIFSDVDYDAPTGYTVTGQKHPGFIGWIEKASDRITSTLWVERSHKSDRQSFQKQVMAAAKNQKVDPVLLFPEGYCTNNSSVIQFRKAVFEDDINIYPIAISQNSSLGDAFWMEDSFIVYLWRLFTSWAIVYNVYYLPPMTKLPNESQEEFAQRVQTLIAQTANINVGPLDLKLFKKKDEQERYKDNAQKLLSRMVLQAE</sequence>
<proteinExistence type="inferred from homology"/>
<evidence type="ECO:0000256" key="6">
    <source>
        <dbReference type="ARBA" id="ARBA00022692"/>
    </source>
</evidence>
<keyword evidence="4" id="KW-0444">Lipid biosynthesis</keyword>
<comment type="caution">
    <text evidence="16">The sequence shown here is derived from an EMBL/GenBank/DDBJ whole genome shotgun (WGS) entry which is preliminary data.</text>
</comment>
<evidence type="ECO:0000256" key="8">
    <source>
        <dbReference type="ARBA" id="ARBA00023098"/>
    </source>
</evidence>
<keyword evidence="8" id="KW-0443">Lipid metabolism</keyword>
<evidence type="ECO:0000256" key="3">
    <source>
        <dbReference type="ARBA" id="ARBA00008655"/>
    </source>
</evidence>
<feature type="domain" description="Phospholipid/glycerol acyltransferase" evidence="15">
    <location>
        <begin position="211"/>
        <end position="328"/>
    </location>
</feature>
<keyword evidence="11" id="KW-1208">Phospholipid metabolism</keyword>
<feature type="transmembrane region" description="Helical" evidence="14">
    <location>
        <begin position="130"/>
        <end position="148"/>
    </location>
</feature>
<evidence type="ECO:0000256" key="11">
    <source>
        <dbReference type="ARBA" id="ARBA00023264"/>
    </source>
</evidence>
<dbReference type="SUPFAM" id="SSF69593">
    <property type="entry name" value="Glycerol-3-phosphate (1)-acyltransferase"/>
    <property type="match status" value="1"/>
</dbReference>
<evidence type="ECO:0000256" key="9">
    <source>
        <dbReference type="ARBA" id="ARBA00023136"/>
    </source>
</evidence>
<dbReference type="PANTHER" id="PTHR23063:SF6">
    <property type="entry name" value="PHOSPHOLIPID_GLYCEROL ACYLTRANSFERASE DOMAIN-CONTAINING PROTEIN"/>
    <property type="match status" value="1"/>
</dbReference>
<dbReference type="GO" id="GO:0004366">
    <property type="term" value="F:glycerol-3-phosphate O-acyltransferase activity"/>
    <property type="evidence" value="ECO:0007669"/>
    <property type="project" value="TreeGrafter"/>
</dbReference>
<protein>
    <recommendedName>
        <fullName evidence="15">Phospholipid/glycerol acyltransferase domain-containing protein</fullName>
    </recommendedName>
</protein>
<comment type="pathway">
    <text evidence="13">Phospholipid metabolism.</text>
</comment>
<evidence type="ECO:0000313" key="17">
    <source>
        <dbReference type="Proteomes" id="UP001175271"/>
    </source>
</evidence>
<dbReference type="CDD" id="cd07991">
    <property type="entry name" value="LPLAT_LPCAT1-like"/>
    <property type="match status" value="1"/>
</dbReference>
<evidence type="ECO:0000256" key="10">
    <source>
        <dbReference type="ARBA" id="ARBA00023209"/>
    </source>
</evidence>
<evidence type="ECO:0000256" key="5">
    <source>
        <dbReference type="ARBA" id="ARBA00022679"/>
    </source>
</evidence>
<dbReference type="AlphaFoldDB" id="A0AA39H5E6"/>